<dbReference type="SUPFAM" id="SSF53955">
    <property type="entry name" value="Lysozyme-like"/>
    <property type="match status" value="1"/>
</dbReference>
<evidence type="ECO:0000313" key="2">
    <source>
        <dbReference type="Proteomes" id="UP000177905"/>
    </source>
</evidence>
<comment type="caution">
    <text evidence="1">The sequence shown here is derived from an EMBL/GenBank/DDBJ whole genome shotgun (WGS) entry which is preliminary data.</text>
</comment>
<dbReference type="InterPro" id="IPR023346">
    <property type="entry name" value="Lysozyme-like_dom_sf"/>
</dbReference>
<organism evidence="1 2">
    <name type="scientific">candidate division WOR-1 bacterium RIFOXYB2_FULL_36_35</name>
    <dbReference type="NCBI Taxonomy" id="1802578"/>
    <lineage>
        <taxon>Bacteria</taxon>
        <taxon>Bacillati</taxon>
        <taxon>Saganbacteria</taxon>
    </lineage>
</organism>
<proteinExistence type="predicted"/>
<accession>A0A1F4S8N8</accession>
<protein>
    <recommendedName>
        <fullName evidence="3">Transglycosylase SLT domain-containing protein</fullName>
    </recommendedName>
</protein>
<evidence type="ECO:0000313" key="1">
    <source>
        <dbReference type="EMBL" id="OGC16774.1"/>
    </source>
</evidence>
<sequence length="263" mass="30882">MPRNKQKTIKIEIVSPIAEQVFKLKTFPIETDNIIFQAKVFQDNIEITNKVKINWKIKLSWTTNYNTYQTLKEIADNSLKIQFETGGILRIRAAVVIDGKESSARVKVNIIGTNPSKEQIINLLDNDIIKAIAWEESTWSQFDVTGQPLLPMVSKGKRIPAMRGLFQISEYWWGRDKRIKHIDHNRVAWQWVYNIETAKEILALLYKLVIANYPDESNERQWNRAIKAFTVGENSIYTKQIPDDFWYVIKVRKAIKEKEWRKK</sequence>
<reference evidence="1 2" key="1">
    <citation type="journal article" date="2016" name="Nat. Commun.">
        <title>Thousands of microbial genomes shed light on interconnected biogeochemical processes in an aquifer system.</title>
        <authorList>
            <person name="Anantharaman K."/>
            <person name="Brown C.T."/>
            <person name="Hug L.A."/>
            <person name="Sharon I."/>
            <person name="Castelle C.J."/>
            <person name="Probst A.J."/>
            <person name="Thomas B.C."/>
            <person name="Singh A."/>
            <person name="Wilkins M.J."/>
            <person name="Karaoz U."/>
            <person name="Brodie E.L."/>
            <person name="Williams K.H."/>
            <person name="Hubbard S.S."/>
            <person name="Banfield J.F."/>
        </authorList>
    </citation>
    <scope>NUCLEOTIDE SEQUENCE [LARGE SCALE GENOMIC DNA]</scope>
</reference>
<dbReference type="Gene3D" id="1.10.530.10">
    <property type="match status" value="1"/>
</dbReference>
<dbReference type="Proteomes" id="UP000177905">
    <property type="component" value="Unassembled WGS sequence"/>
</dbReference>
<dbReference type="EMBL" id="MEUA01000003">
    <property type="protein sequence ID" value="OGC16774.1"/>
    <property type="molecule type" value="Genomic_DNA"/>
</dbReference>
<dbReference type="AlphaFoldDB" id="A0A1F4S8N8"/>
<evidence type="ECO:0008006" key="3">
    <source>
        <dbReference type="Google" id="ProtNLM"/>
    </source>
</evidence>
<name>A0A1F4S8N8_UNCSA</name>
<gene>
    <name evidence="1" type="ORF">A2290_00250</name>
</gene>